<proteinExistence type="inferred from homology"/>
<keyword evidence="3 5" id="KW-1005">Bacterial flagellum biogenesis</keyword>
<accession>A0A679GLX1</accession>
<dbReference type="KEGG" id="poj:PtoMrB4_33350"/>
<evidence type="ECO:0000313" key="8">
    <source>
        <dbReference type="EMBL" id="BCA29358.1"/>
    </source>
</evidence>
<dbReference type="Gene3D" id="2.60.40.4070">
    <property type="match status" value="1"/>
</dbReference>
<dbReference type="Proteomes" id="UP000501237">
    <property type="component" value="Chromosome"/>
</dbReference>
<feature type="domain" description="FlgD/Vpr Ig-like" evidence="6">
    <location>
        <begin position="112"/>
        <end position="177"/>
    </location>
</feature>
<protein>
    <recommendedName>
        <fullName evidence="2 5">Basal-body rod modification protein FlgD</fullName>
    </recommendedName>
</protein>
<dbReference type="EMBL" id="AP022642">
    <property type="protein sequence ID" value="BCA29358.1"/>
    <property type="molecule type" value="Genomic_DNA"/>
</dbReference>
<evidence type="ECO:0000259" key="6">
    <source>
        <dbReference type="Pfam" id="PF13860"/>
    </source>
</evidence>
<organism evidence="8 9">
    <name type="scientific">Metapseudomonas otitidis</name>
    <dbReference type="NCBI Taxonomy" id="319939"/>
    <lineage>
        <taxon>Bacteria</taxon>
        <taxon>Pseudomonadati</taxon>
        <taxon>Pseudomonadota</taxon>
        <taxon>Gammaproteobacteria</taxon>
        <taxon>Pseudomonadales</taxon>
        <taxon>Pseudomonadaceae</taxon>
        <taxon>Metapseudomonas</taxon>
    </lineage>
</organism>
<evidence type="ECO:0000259" key="7">
    <source>
        <dbReference type="Pfam" id="PF13861"/>
    </source>
</evidence>
<dbReference type="InterPro" id="IPR025963">
    <property type="entry name" value="FLgD_Tudor"/>
</dbReference>
<dbReference type="GO" id="GO:0044781">
    <property type="term" value="P:bacterial-type flagellum organization"/>
    <property type="evidence" value="ECO:0007669"/>
    <property type="project" value="UniProtKB-UniRule"/>
</dbReference>
<gene>
    <name evidence="8" type="ORF">PtoMrB4_33350</name>
</gene>
<name>A0A679GLX1_9GAMM</name>
<dbReference type="InterPro" id="IPR025965">
    <property type="entry name" value="FlgD/Vpr_Ig-like"/>
</dbReference>
<evidence type="ECO:0000313" key="9">
    <source>
        <dbReference type="Proteomes" id="UP000501237"/>
    </source>
</evidence>
<sequence length="219" mass="23396">MNRIDNETASRTPAGREVQANPAFDLRDVAQMENTFITLMSAQIQNQDPTNPADSSQYINQYANLAQVRSMANLTRVAQGSLVLVDNLQTLTAAGLVGQQVKVASDSVTLAGRVIEGEIRLTSPSGSTQLELVSESGRRTTLQLGPQQPGRVPVRIDPAALGLPEGRYRLEVRTDSGEMPPVELAGRVVQVRTSATGPLLEVAGLGQVPFYNVVEFGGA</sequence>
<dbReference type="GeneID" id="57398553"/>
<dbReference type="Pfam" id="PF13860">
    <property type="entry name" value="FlgD_ig"/>
    <property type="match status" value="1"/>
</dbReference>
<dbReference type="InterPro" id="IPR005648">
    <property type="entry name" value="FlgD"/>
</dbReference>
<reference evidence="8 9" key="1">
    <citation type="journal article" date="2020" name="Microbiol. Resour. Announc.">
        <title>Complete genome sequence of Pseudomonas otitidis strain MrB4, isolated from Lake Biwa in Japan.</title>
        <authorList>
            <person name="Miyazaki K."/>
            <person name="Hase E."/>
            <person name="Maruya T."/>
        </authorList>
    </citation>
    <scope>NUCLEOTIDE SEQUENCE [LARGE SCALE GENOMIC DNA]</scope>
    <source>
        <strain evidence="8 9">MrB4</strain>
    </source>
</reference>
<feature type="domain" description="FlgD Tudor-like" evidence="7">
    <location>
        <begin position="89"/>
        <end position="213"/>
    </location>
</feature>
<evidence type="ECO:0000256" key="5">
    <source>
        <dbReference type="RuleBase" id="RU362076"/>
    </source>
</evidence>
<comment type="function">
    <text evidence="4 5">Required for flagellar hook formation. May act as a scaffolding protein.</text>
</comment>
<evidence type="ECO:0000256" key="4">
    <source>
        <dbReference type="ARBA" id="ARBA00024746"/>
    </source>
</evidence>
<evidence type="ECO:0000256" key="3">
    <source>
        <dbReference type="ARBA" id="ARBA00022795"/>
    </source>
</evidence>
<evidence type="ECO:0000256" key="2">
    <source>
        <dbReference type="ARBA" id="ARBA00016013"/>
    </source>
</evidence>
<comment type="similarity">
    <text evidence="1 5">Belongs to the FlgD family.</text>
</comment>
<evidence type="ECO:0000256" key="1">
    <source>
        <dbReference type="ARBA" id="ARBA00010577"/>
    </source>
</evidence>
<dbReference type="Gene3D" id="2.30.30.910">
    <property type="match status" value="1"/>
</dbReference>
<dbReference type="RefSeq" id="WP_172433975.1">
    <property type="nucleotide sequence ID" value="NZ_AP022642.1"/>
</dbReference>
<dbReference type="Pfam" id="PF03963">
    <property type="entry name" value="FlgD"/>
    <property type="match status" value="1"/>
</dbReference>
<dbReference type="AlphaFoldDB" id="A0A679GLX1"/>
<dbReference type="Pfam" id="PF13861">
    <property type="entry name" value="FLgD_tudor"/>
    <property type="match status" value="1"/>
</dbReference>